<comment type="caution">
    <text evidence="5">The sequence shown here is derived from an EMBL/GenBank/DDBJ whole genome shotgun (WGS) entry which is preliminary data.</text>
</comment>
<evidence type="ECO:0000313" key="6">
    <source>
        <dbReference type="Proteomes" id="UP000615446"/>
    </source>
</evidence>
<comment type="subcellular location">
    <subcellularLocation>
        <location evidence="1">Nucleus</location>
    </subcellularLocation>
</comment>
<accession>A0A8H3LD73</accession>
<proteinExistence type="predicted"/>
<dbReference type="OrthoDB" id="349045at2759"/>
<sequence>MNSEWIHPYNRNLQNPRNTYHSISGNFNDKGKVDRKIKIWDERVNWELSGYPDVKSPEICLNLVGYCFIITSKKRKVMSEIQNFPVVQEKSFIHEQDTTLAPLSKEDVLALGVADKHPRDMPEMAFVIAFCIQYNEAVGNLSFLPEELEDAIVRREPVDLVERIHRYFLRNVLNFPKIIDKRYWIRKLREHLHERIEKKEFIFSYNPFDRIKKNKYYELSNFEKVMILKDLVMWQFKGSEKIQAMWQFKESEKAQDLRPDTENVVRPVEVEVLGVDSKGSTYFYLGVGARIYREIPSADETQQCVWEALTTTLQDLKDLVFDRVEIDPDRSEEERLLYKRISKELIPDVECQFEIKRAAEESARRKKRGKKSAKNKVRYNKSSRKVLSVEETDDENSNQADITESDVGPTLSVSMWSVTHPPNLQPVQTARDVGCFSANQRTSSDSNGVTTSTTIVNSASQYEDDDDVSTTTSSSIHEKNQNIFTERHAETSTLKNVILHKRRMEEETSDDNDSNDSDYYLDSNKHVKFGLNNDGGMTKSYYNDDTAKRSNRMKGKGVLRNELHDNLELRNIDMIKSIDNYAMSKNKGKSVLRHEGPSQIVEGSYMNNTADITNLSEVVDREIFRPGPEELIKLEWSLNHAFFEELEIFGEDSDSELSECCDDCKMEVDHLLAH</sequence>
<dbReference type="InterPro" id="IPR028942">
    <property type="entry name" value="WHIM1_dom"/>
</dbReference>
<dbReference type="Pfam" id="PF15612">
    <property type="entry name" value="WHIM1"/>
    <property type="match status" value="1"/>
</dbReference>
<dbReference type="PANTHER" id="PTHR42107:SF1">
    <property type="entry name" value="WHIM1 DOMAIN-CONTAINING PROTEIN"/>
    <property type="match status" value="1"/>
</dbReference>
<feature type="region of interest" description="Disordered" evidence="3">
    <location>
        <begin position="362"/>
        <end position="407"/>
    </location>
</feature>
<feature type="region of interest" description="Disordered" evidence="3">
    <location>
        <begin position="440"/>
        <end position="477"/>
    </location>
</feature>
<evidence type="ECO:0000313" key="5">
    <source>
        <dbReference type="EMBL" id="GES86318.1"/>
    </source>
</evidence>
<evidence type="ECO:0000256" key="2">
    <source>
        <dbReference type="ARBA" id="ARBA00023242"/>
    </source>
</evidence>
<name>A0A8H3LD73_9GLOM</name>
<feature type="compositionally biased region" description="Polar residues" evidence="3">
    <location>
        <begin position="440"/>
        <end position="461"/>
    </location>
</feature>
<keyword evidence="2" id="KW-0539">Nucleus</keyword>
<protein>
    <recommendedName>
        <fullName evidence="4">WHIM1 domain-containing protein</fullName>
    </recommendedName>
</protein>
<dbReference type="GO" id="GO:0005634">
    <property type="term" value="C:nucleus"/>
    <property type="evidence" value="ECO:0007669"/>
    <property type="project" value="UniProtKB-SubCell"/>
</dbReference>
<organism evidence="5 6">
    <name type="scientific">Rhizophagus clarus</name>
    <dbReference type="NCBI Taxonomy" id="94130"/>
    <lineage>
        <taxon>Eukaryota</taxon>
        <taxon>Fungi</taxon>
        <taxon>Fungi incertae sedis</taxon>
        <taxon>Mucoromycota</taxon>
        <taxon>Glomeromycotina</taxon>
        <taxon>Glomeromycetes</taxon>
        <taxon>Glomerales</taxon>
        <taxon>Glomeraceae</taxon>
        <taxon>Rhizophagus</taxon>
    </lineage>
</organism>
<reference evidence="5" key="1">
    <citation type="submission" date="2019-10" db="EMBL/GenBank/DDBJ databases">
        <title>Conservation and host-specific expression of non-tandemly repeated heterogenous ribosome RNA gene in arbuscular mycorrhizal fungi.</title>
        <authorList>
            <person name="Maeda T."/>
            <person name="Kobayashi Y."/>
            <person name="Nakagawa T."/>
            <person name="Ezawa T."/>
            <person name="Yamaguchi K."/>
            <person name="Bino T."/>
            <person name="Nishimoto Y."/>
            <person name="Shigenobu S."/>
            <person name="Kawaguchi M."/>
        </authorList>
    </citation>
    <scope>NUCLEOTIDE SEQUENCE</scope>
    <source>
        <strain evidence="5">HR1</strain>
    </source>
</reference>
<dbReference type="Proteomes" id="UP000615446">
    <property type="component" value="Unassembled WGS sequence"/>
</dbReference>
<evidence type="ECO:0000256" key="3">
    <source>
        <dbReference type="SAM" id="MobiDB-lite"/>
    </source>
</evidence>
<feature type="compositionally biased region" description="Basic residues" evidence="3">
    <location>
        <begin position="364"/>
        <end position="384"/>
    </location>
</feature>
<dbReference type="EMBL" id="BLAL01000160">
    <property type="protein sequence ID" value="GES86318.1"/>
    <property type="molecule type" value="Genomic_DNA"/>
</dbReference>
<dbReference type="PANTHER" id="PTHR42107">
    <property type="entry name" value="YALI0D24453P"/>
    <property type="match status" value="1"/>
</dbReference>
<dbReference type="AlphaFoldDB" id="A0A8H3LD73"/>
<evidence type="ECO:0000259" key="4">
    <source>
        <dbReference type="Pfam" id="PF15612"/>
    </source>
</evidence>
<evidence type="ECO:0000256" key="1">
    <source>
        <dbReference type="ARBA" id="ARBA00004123"/>
    </source>
</evidence>
<feature type="domain" description="WHIM1" evidence="4">
    <location>
        <begin position="212"/>
        <end position="244"/>
    </location>
</feature>
<gene>
    <name evidence="5" type="ORF">RCL2_001337700</name>
</gene>